<name>A0A0I9SBS4_BACFG</name>
<comment type="caution">
    <text evidence="2">The sequence shown here is derived from an EMBL/GenBank/DDBJ whole genome shotgun (WGS) entry which is preliminary data.</text>
</comment>
<feature type="domain" description="DUF5071" evidence="1">
    <location>
        <begin position="24"/>
        <end position="143"/>
    </location>
</feature>
<reference evidence="2" key="2">
    <citation type="submission" date="2014-07" db="EMBL/GenBank/DDBJ databases">
        <title>Genetics and epidemiology of antimicrobial resistance in B. fragilis group.</title>
        <authorList>
            <person name="Sydenham T.V."/>
            <person name="Hasman H."/>
            <person name="Kemp M."/>
            <person name="Justesen U.S."/>
        </authorList>
    </citation>
    <scope>NUCLEOTIDE SEQUENCE [LARGE SCALE GENOMIC DNA]</scope>
    <source>
        <strain evidence="2">DCMOUH0018B</strain>
    </source>
</reference>
<protein>
    <recommendedName>
        <fullName evidence="1">DUF5071 domain-containing protein</fullName>
    </recommendedName>
</protein>
<evidence type="ECO:0000259" key="1">
    <source>
        <dbReference type="Pfam" id="PF16804"/>
    </source>
</evidence>
<proteinExistence type="predicted"/>
<dbReference type="Gene3D" id="1.25.40.750">
    <property type="entry name" value="Domain of unknown function DUF5071"/>
    <property type="match status" value="1"/>
</dbReference>
<sequence length="151" mass="17622">MKRSVSRRTLLITNYKTMINSQGLIPKDKFDIDAVKRLSLATPEQVSAAAIPILEWIADMNWPVALKIIHVLPKFHKELIASLEQILANPKNDIIWKYWIISQLLIQFPKESLMTLHPIIQEYAELIPNNEDEENLKEVSLDFLAWYNKRE</sequence>
<dbReference type="Pfam" id="PF16804">
    <property type="entry name" value="DUF5071"/>
    <property type="match status" value="1"/>
</dbReference>
<gene>
    <name evidence="2" type="ORF">EE52_0206040</name>
</gene>
<dbReference type="AlphaFoldDB" id="A0A0I9SBS4"/>
<dbReference type="EMBL" id="JMZZ02000095">
    <property type="protein sequence ID" value="KFX75582.1"/>
    <property type="molecule type" value="Genomic_DNA"/>
</dbReference>
<reference evidence="2" key="1">
    <citation type="book" date="2014" name="THE 24TH EUROPEAN CONGRESS OF CLINICAL MICROBIOLOGY AND INFECTIOUS DISEASES" publisher="ECCMID 2014" city="Barcelona, Spain">
        <title>Identification of resistance genes in three multidrug-resistant Bacteroides fragilis isolates by whole genome sequencing.</title>
        <editorList>
            <person name="Unknown"/>
            <person name="A."/>
        </editorList>
        <authorList>
            <person name="Sydenham T.V."/>
            <person name="Hasman H."/>
            <person name="Wang M."/>
            <person name="Soki J."/>
            <person name="Nagy E."/>
            <person name="Justesen U.S."/>
        </authorList>
    </citation>
    <scope>NUCLEOTIDE SEQUENCE</scope>
    <source>
        <strain evidence="2">DCMOUH0018B</strain>
    </source>
</reference>
<dbReference type="PATRIC" id="fig|817.53.peg.1255"/>
<dbReference type="InterPro" id="IPR038692">
    <property type="entry name" value="Cthe_2751_sf"/>
</dbReference>
<evidence type="ECO:0000313" key="2">
    <source>
        <dbReference type="EMBL" id="KFX75582.1"/>
    </source>
</evidence>
<dbReference type="InterPro" id="IPR031837">
    <property type="entry name" value="DUF5071"/>
</dbReference>
<organism evidence="2">
    <name type="scientific">Bacteroides fragilis</name>
    <dbReference type="NCBI Taxonomy" id="817"/>
    <lineage>
        <taxon>Bacteria</taxon>
        <taxon>Pseudomonadati</taxon>
        <taxon>Bacteroidota</taxon>
        <taxon>Bacteroidia</taxon>
        <taxon>Bacteroidales</taxon>
        <taxon>Bacteroidaceae</taxon>
        <taxon>Bacteroides</taxon>
    </lineage>
</organism>
<accession>A0A0I9SBS4</accession>